<dbReference type="Pfam" id="PF03061">
    <property type="entry name" value="4HBT"/>
    <property type="match status" value="1"/>
</dbReference>
<gene>
    <name evidence="2" type="ORF">GQ602_000123</name>
</gene>
<accession>A0A8H4VG47</accession>
<proteinExistence type="predicted"/>
<dbReference type="InterPro" id="IPR006683">
    <property type="entry name" value="Thioestr_dom"/>
</dbReference>
<organism evidence="2 3">
    <name type="scientific">Ophiocordyceps camponoti-floridani</name>
    <dbReference type="NCBI Taxonomy" id="2030778"/>
    <lineage>
        <taxon>Eukaryota</taxon>
        <taxon>Fungi</taxon>
        <taxon>Dikarya</taxon>
        <taxon>Ascomycota</taxon>
        <taxon>Pezizomycotina</taxon>
        <taxon>Sordariomycetes</taxon>
        <taxon>Hypocreomycetidae</taxon>
        <taxon>Hypocreales</taxon>
        <taxon>Ophiocordycipitaceae</taxon>
        <taxon>Ophiocordyceps</taxon>
    </lineage>
</organism>
<evidence type="ECO:0000313" key="2">
    <source>
        <dbReference type="EMBL" id="KAF4594510.1"/>
    </source>
</evidence>
<dbReference type="SUPFAM" id="SSF54637">
    <property type="entry name" value="Thioesterase/thiol ester dehydrase-isomerase"/>
    <property type="match status" value="1"/>
</dbReference>
<dbReference type="CDD" id="cd03443">
    <property type="entry name" value="PaaI_thioesterase"/>
    <property type="match status" value="1"/>
</dbReference>
<dbReference type="InterPro" id="IPR029069">
    <property type="entry name" value="HotDog_dom_sf"/>
</dbReference>
<evidence type="ECO:0000259" key="1">
    <source>
        <dbReference type="Pfam" id="PF03061"/>
    </source>
</evidence>
<dbReference type="PANTHER" id="PTHR47260">
    <property type="entry name" value="UPF0644 PROTEIN PB2B4.06"/>
    <property type="match status" value="1"/>
</dbReference>
<dbReference type="AlphaFoldDB" id="A0A8H4VG47"/>
<dbReference type="InterPro" id="IPR052061">
    <property type="entry name" value="PTE-AB_protein"/>
</dbReference>
<reference evidence="2 3" key="1">
    <citation type="journal article" date="2020" name="G3 (Bethesda)">
        <title>Genetic Underpinnings of Host Manipulation by Ophiocordyceps as Revealed by Comparative Transcriptomics.</title>
        <authorList>
            <person name="Will I."/>
            <person name="Das B."/>
            <person name="Trinh T."/>
            <person name="Brachmann A."/>
            <person name="Ohm R.A."/>
            <person name="de Bekker C."/>
        </authorList>
    </citation>
    <scope>NUCLEOTIDE SEQUENCE [LARGE SCALE GENOMIC DNA]</scope>
    <source>
        <strain evidence="2 3">EC05</strain>
    </source>
</reference>
<comment type="caution">
    <text evidence="2">The sequence shown here is derived from an EMBL/GenBank/DDBJ whole genome shotgun (WGS) entry which is preliminary data.</text>
</comment>
<name>A0A8H4VG47_9HYPO</name>
<dbReference type="Proteomes" id="UP000562929">
    <property type="component" value="Unassembled WGS sequence"/>
</dbReference>
<feature type="domain" description="Thioesterase" evidence="1">
    <location>
        <begin position="177"/>
        <end position="242"/>
    </location>
</feature>
<protein>
    <submittedName>
        <fullName evidence="2">Thioesterase family protein</fullName>
    </submittedName>
</protein>
<dbReference type="EMBL" id="JAACLJ010000001">
    <property type="protein sequence ID" value="KAF4594510.1"/>
    <property type="molecule type" value="Genomic_DNA"/>
</dbReference>
<sequence length="278" mass="30371">MLRRSDVWRRLASAEAPAWGFIWRPGRQQRRWHGTQQTSAAGGRTLKGLTMIAVGIASGALGAGAAWKTMTARGLGFYSDEASLERFSPAETDAETRRLEETINKHPLALEMRQRPEMKESRPHMRMPAEYRARSMTGGTLSGPGKVPVPARTWIEAGGKSLVSILYVGDQLCGHPGLVHGGFLATMLDEGLAWCCFEALPHKIGVTARLAIDYCKPTPANSFLVLKARTVRVEGRKAWVKGHIELLAGPGEEATVVAEAEALYVSPRYAALMPKVVR</sequence>
<keyword evidence="3" id="KW-1185">Reference proteome</keyword>
<evidence type="ECO:0000313" key="3">
    <source>
        <dbReference type="Proteomes" id="UP000562929"/>
    </source>
</evidence>
<dbReference type="Gene3D" id="3.10.129.10">
    <property type="entry name" value="Hotdog Thioesterase"/>
    <property type="match status" value="1"/>
</dbReference>
<dbReference type="PANTHER" id="PTHR47260:SF7">
    <property type="entry name" value="THIOESTERASE FAMILY PROTEIN (AFU_ORTHOLOGUE AFUA_1G10800)"/>
    <property type="match status" value="1"/>
</dbReference>
<dbReference type="OrthoDB" id="506431at2759"/>